<organism evidence="1 2">
    <name type="scientific">Sphaerodactylus townsendi</name>
    <dbReference type="NCBI Taxonomy" id="933632"/>
    <lineage>
        <taxon>Eukaryota</taxon>
        <taxon>Metazoa</taxon>
        <taxon>Chordata</taxon>
        <taxon>Craniata</taxon>
        <taxon>Vertebrata</taxon>
        <taxon>Euteleostomi</taxon>
        <taxon>Lepidosauria</taxon>
        <taxon>Squamata</taxon>
        <taxon>Bifurcata</taxon>
        <taxon>Gekkota</taxon>
        <taxon>Sphaerodactylidae</taxon>
        <taxon>Sphaerodactylus</taxon>
    </lineage>
</organism>
<comment type="caution">
    <text evidence="1">The sequence shown here is derived from an EMBL/GenBank/DDBJ whole genome shotgun (WGS) entry which is preliminary data.</text>
</comment>
<dbReference type="Proteomes" id="UP000827872">
    <property type="component" value="Linkage Group LG03"/>
</dbReference>
<reference evidence="1" key="1">
    <citation type="submission" date="2021-08" db="EMBL/GenBank/DDBJ databases">
        <title>The first chromosome-level gecko genome reveals the dynamic sex chromosomes of Neotropical dwarf geckos (Sphaerodactylidae: Sphaerodactylus).</title>
        <authorList>
            <person name="Pinto B.J."/>
            <person name="Keating S.E."/>
            <person name="Gamble T."/>
        </authorList>
    </citation>
    <scope>NUCLEOTIDE SEQUENCE</scope>
    <source>
        <strain evidence="1">TG3544</strain>
    </source>
</reference>
<evidence type="ECO:0000313" key="2">
    <source>
        <dbReference type="Proteomes" id="UP000827872"/>
    </source>
</evidence>
<dbReference type="EMBL" id="CM037616">
    <property type="protein sequence ID" value="KAH7993510.1"/>
    <property type="molecule type" value="Genomic_DNA"/>
</dbReference>
<proteinExistence type="predicted"/>
<gene>
    <name evidence="1" type="ORF">K3G42_031221</name>
</gene>
<accession>A0ACB8ELZ3</accession>
<evidence type="ECO:0000313" key="1">
    <source>
        <dbReference type="EMBL" id="KAH7993510.1"/>
    </source>
</evidence>
<sequence length="75" mass="8339">MQLNTEFRGTAFTLLMLLASLNSCTNPWVYAAFSSSISGELCRIFCPRLAQRRFGSLYEDSSKTASYSLGQDTLT</sequence>
<name>A0ACB8ELZ3_9SAUR</name>
<keyword evidence="2" id="KW-1185">Reference proteome</keyword>
<protein>
    <submittedName>
        <fullName evidence="1">Uncharacterized protein</fullName>
    </submittedName>
</protein>